<feature type="domain" description="Transposase (putative) YhgA-like" evidence="1">
    <location>
        <begin position="6"/>
        <end position="160"/>
    </location>
</feature>
<reference evidence="2 3" key="1">
    <citation type="submission" date="2019-11" db="EMBL/GenBank/DDBJ databases">
        <title>Novel species isolated from a subtropical stream in China.</title>
        <authorList>
            <person name="Lu H."/>
        </authorList>
    </citation>
    <scope>NUCLEOTIDE SEQUENCE [LARGE SCALE GENOMIC DNA]</scope>
    <source>
        <strain evidence="2 3">FT26W</strain>
    </source>
</reference>
<proteinExistence type="predicted"/>
<accession>A0A844DAL7</accession>
<organism evidence="2 3">
    <name type="scientific">Duganella aquatilis</name>
    <dbReference type="NCBI Taxonomy" id="2666082"/>
    <lineage>
        <taxon>Bacteria</taxon>
        <taxon>Pseudomonadati</taxon>
        <taxon>Pseudomonadota</taxon>
        <taxon>Betaproteobacteria</taxon>
        <taxon>Burkholderiales</taxon>
        <taxon>Oxalobacteraceae</taxon>
        <taxon>Telluria group</taxon>
        <taxon>Duganella</taxon>
    </lineage>
</organism>
<name>A0A844DAL7_9BURK</name>
<dbReference type="PANTHER" id="PTHR34611:SF2">
    <property type="entry name" value="INACTIVE RECOMBINATION-PROMOTING NUCLEASE-LIKE PROTEIN RPNE-RELATED"/>
    <property type="match status" value="1"/>
</dbReference>
<dbReference type="Proteomes" id="UP000439986">
    <property type="component" value="Unassembled WGS sequence"/>
</dbReference>
<dbReference type="AlphaFoldDB" id="A0A844DAL7"/>
<gene>
    <name evidence="2" type="ORF">GJ698_14770</name>
</gene>
<evidence type="ECO:0000313" key="2">
    <source>
        <dbReference type="EMBL" id="MRW85346.1"/>
    </source>
</evidence>
<evidence type="ECO:0000313" key="3">
    <source>
        <dbReference type="Proteomes" id="UP000439986"/>
    </source>
</evidence>
<dbReference type="InterPro" id="IPR006842">
    <property type="entry name" value="Transposase_31"/>
</dbReference>
<dbReference type="EMBL" id="WKJL01000010">
    <property type="protein sequence ID" value="MRW85346.1"/>
    <property type="molecule type" value="Genomic_DNA"/>
</dbReference>
<protein>
    <submittedName>
        <fullName evidence="2">Transposase</fullName>
    </submittedName>
</protein>
<keyword evidence="3" id="KW-1185">Reference proteome</keyword>
<comment type="caution">
    <text evidence="2">The sequence shown here is derived from an EMBL/GenBank/DDBJ whole genome shotgun (WGS) entry which is preliminary data.</text>
</comment>
<evidence type="ECO:0000259" key="1">
    <source>
        <dbReference type="Pfam" id="PF04754"/>
    </source>
</evidence>
<dbReference type="Pfam" id="PF04754">
    <property type="entry name" value="Transposase_31"/>
    <property type="match status" value="1"/>
</dbReference>
<dbReference type="InterPro" id="IPR051699">
    <property type="entry name" value="Rpn/YhgA-like_nuclease"/>
</dbReference>
<dbReference type="RefSeq" id="WP_154358388.1">
    <property type="nucleotide sequence ID" value="NZ_WKJL01000010.1"/>
</dbReference>
<sequence length="325" mass="36371">MSSRSDVLYKQLFSHPEIVRDLVAGFLSADWARGLTVDAFERVNASYASDGGKARHEDVVWRVRIGGDWVYVYILLEFQARPDKWMALRMQVYVGLLYQDLVAQHKLSKHGKLPPVLPIVLYHGRRPWTSATELSQLMLASPAGLERFQANQQYLLLDRHHDSQRGDIVSLLFRLLHAQTGTEMRAAVDLLAERVRQDDMAPARDSLKRWIQLTLQDASGLTSMDLEEEFAMKTARKFTTDEMFSPEIFDRPIREAAQKALAEGHQKGVIEGELLALREILRELAGEDIPAAAAVKVATADAAQLRAAIKALAGGASPRQLFAEG</sequence>
<dbReference type="PANTHER" id="PTHR34611">
    <property type="match status" value="1"/>
</dbReference>